<accession>A0AAE3RBN9</accession>
<gene>
    <name evidence="2" type="ORF">QNI22_31500</name>
</gene>
<keyword evidence="3" id="KW-1185">Reference proteome</keyword>
<dbReference type="AlphaFoldDB" id="A0AAE3RBN9"/>
<sequence>MQDHHPIQDHPIARAVPQTQNKKAENSIVETAPNHFLNEYAQSLVLALACYYDLLDEKLRKDLFIRGMLCSPLEDLIDSLCLHEPCALLLTQIKLEKVDIDEIPTSKILDTIRLRAITLLP</sequence>
<feature type="compositionally biased region" description="Basic and acidic residues" evidence="1">
    <location>
        <begin position="1"/>
        <end position="12"/>
    </location>
</feature>
<feature type="region of interest" description="Disordered" evidence="1">
    <location>
        <begin position="1"/>
        <end position="24"/>
    </location>
</feature>
<protein>
    <submittedName>
        <fullName evidence="2">Uncharacterized protein</fullName>
    </submittedName>
</protein>
<reference evidence="2" key="1">
    <citation type="submission" date="2023-05" db="EMBL/GenBank/DDBJ databases">
        <authorList>
            <person name="Zhang X."/>
        </authorList>
    </citation>
    <scope>NUCLEOTIDE SEQUENCE</scope>
    <source>
        <strain evidence="2">BD1B2-1</strain>
    </source>
</reference>
<evidence type="ECO:0000256" key="1">
    <source>
        <dbReference type="SAM" id="MobiDB-lite"/>
    </source>
</evidence>
<evidence type="ECO:0000313" key="3">
    <source>
        <dbReference type="Proteomes" id="UP001232063"/>
    </source>
</evidence>
<proteinExistence type="predicted"/>
<name>A0AAE3RBN9_9BACT</name>
<evidence type="ECO:0000313" key="2">
    <source>
        <dbReference type="EMBL" id="MDJ1505224.1"/>
    </source>
</evidence>
<dbReference type="RefSeq" id="WP_314517097.1">
    <property type="nucleotide sequence ID" value="NZ_JASJOU010000015.1"/>
</dbReference>
<organism evidence="2 3">
    <name type="scientific">Xanthocytophaga agilis</name>
    <dbReference type="NCBI Taxonomy" id="3048010"/>
    <lineage>
        <taxon>Bacteria</taxon>
        <taxon>Pseudomonadati</taxon>
        <taxon>Bacteroidota</taxon>
        <taxon>Cytophagia</taxon>
        <taxon>Cytophagales</taxon>
        <taxon>Rhodocytophagaceae</taxon>
        <taxon>Xanthocytophaga</taxon>
    </lineage>
</organism>
<comment type="caution">
    <text evidence="2">The sequence shown here is derived from an EMBL/GenBank/DDBJ whole genome shotgun (WGS) entry which is preliminary data.</text>
</comment>
<dbReference type="EMBL" id="JASJOU010000015">
    <property type="protein sequence ID" value="MDJ1505224.1"/>
    <property type="molecule type" value="Genomic_DNA"/>
</dbReference>
<dbReference type="Proteomes" id="UP001232063">
    <property type="component" value="Unassembled WGS sequence"/>
</dbReference>